<name>A0AAW0F3H0_9TRYP</name>
<evidence type="ECO:0000313" key="3">
    <source>
        <dbReference type="Proteomes" id="UP001430356"/>
    </source>
</evidence>
<reference evidence="2 3" key="1">
    <citation type="journal article" date="2021" name="MBio">
        <title>A New Model Trypanosomatid, Novymonas esmeraldas: Genomic Perception of Its 'Candidatus Pandoraea novymonadis' Endosymbiont.</title>
        <authorList>
            <person name="Zakharova A."/>
            <person name="Saura A."/>
            <person name="Butenko A."/>
            <person name="Podesvova L."/>
            <person name="Warmusova S."/>
            <person name="Kostygov A.Y."/>
            <person name="Nenarokova A."/>
            <person name="Lukes J."/>
            <person name="Opperdoes F.R."/>
            <person name="Yurchenko V."/>
        </authorList>
    </citation>
    <scope>NUCLEOTIDE SEQUENCE [LARGE SCALE GENOMIC DNA]</scope>
    <source>
        <strain evidence="2 3">E262AT.01</strain>
    </source>
</reference>
<feature type="region of interest" description="Disordered" evidence="1">
    <location>
        <begin position="1"/>
        <end position="21"/>
    </location>
</feature>
<feature type="compositionally biased region" description="Basic residues" evidence="1">
    <location>
        <begin position="1"/>
        <end position="11"/>
    </location>
</feature>
<evidence type="ECO:0000313" key="2">
    <source>
        <dbReference type="EMBL" id="KAK7199784.1"/>
    </source>
</evidence>
<comment type="caution">
    <text evidence="2">The sequence shown here is derived from an EMBL/GenBank/DDBJ whole genome shotgun (WGS) entry which is preliminary data.</text>
</comment>
<dbReference type="EMBL" id="JAECZO010000001">
    <property type="protein sequence ID" value="KAK7199784.1"/>
    <property type="molecule type" value="Genomic_DNA"/>
</dbReference>
<dbReference type="AlphaFoldDB" id="A0AAW0F3H0"/>
<feature type="region of interest" description="Disordered" evidence="1">
    <location>
        <begin position="54"/>
        <end position="101"/>
    </location>
</feature>
<protein>
    <submittedName>
        <fullName evidence="2">Uncharacterized protein</fullName>
    </submittedName>
</protein>
<dbReference type="Proteomes" id="UP001430356">
    <property type="component" value="Unassembled WGS sequence"/>
</dbReference>
<evidence type="ECO:0000256" key="1">
    <source>
        <dbReference type="SAM" id="MobiDB-lite"/>
    </source>
</evidence>
<gene>
    <name evidence="2" type="ORF">NESM_000025200</name>
</gene>
<proteinExistence type="predicted"/>
<feature type="compositionally biased region" description="Low complexity" evidence="1">
    <location>
        <begin position="78"/>
        <end position="89"/>
    </location>
</feature>
<organism evidence="2 3">
    <name type="scientific">Novymonas esmeraldas</name>
    <dbReference type="NCBI Taxonomy" id="1808958"/>
    <lineage>
        <taxon>Eukaryota</taxon>
        <taxon>Discoba</taxon>
        <taxon>Euglenozoa</taxon>
        <taxon>Kinetoplastea</taxon>
        <taxon>Metakinetoplastina</taxon>
        <taxon>Trypanosomatida</taxon>
        <taxon>Trypanosomatidae</taxon>
        <taxon>Novymonas</taxon>
    </lineage>
</organism>
<keyword evidence="3" id="KW-1185">Reference proteome</keyword>
<accession>A0AAW0F3H0</accession>
<sequence length="154" mass="16169">MSAVRRSRSRNGKAAGGESYSRADGALWDDAYLLKLFNEQLDSTDAVVDSRTALRDGDDSALSSATELSSGEAEERATTSASSSSSTTSQKHAGRHGTAHVIEKVTAAGGVAAVDELPADVQALVQSFYRAGFEAGRYVGSLHASTASSRKRQR</sequence>